<feature type="region of interest" description="Disordered" evidence="1">
    <location>
        <begin position="15"/>
        <end position="34"/>
    </location>
</feature>
<name>A0A7S0LTB3_9EUKA</name>
<protein>
    <submittedName>
        <fullName evidence="2">Uncharacterized protein</fullName>
    </submittedName>
</protein>
<evidence type="ECO:0000256" key="1">
    <source>
        <dbReference type="SAM" id="MobiDB-lite"/>
    </source>
</evidence>
<dbReference type="EMBL" id="HBEY01052117">
    <property type="protein sequence ID" value="CAD8621692.1"/>
    <property type="molecule type" value="Transcribed_RNA"/>
</dbReference>
<reference evidence="2" key="1">
    <citation type="submission" date="2021-01" db="EMBL/GenBank/DDBJ databases">
        <authorList>
            <person name="Corre E."/>
            <person name="Pelletier E."/>
            <person name="Niang G."/>
            <person name="Scheremetjew M."/>
            <person name="Finn R."/>
            <person name="Kale V."/>
            <person name="Holt S."/>
            <person name="Cochrane G."/>
            <person name="Meng A."/>
            <person name="Brown T."/>
            <person name="Cohen L."/>
        </authorList>
    </citation>
    <scope>NUCLEOTIDE SEQUENCE</scope>
    <source>
        <strain evidence="2">PLY182g</strain>
    </source>
</reference>
<dbReference type="AlphaFoldDB" id="A0A7S0LTB3"/>
<gene>
    <name evidence="2" type="ORF">CPEL01642_LOCUS25075</name>
</gene>
<sequence>MRACKSKVHIGGSEFTTESTGEVSDSAHAPRAMAGECDEHHVRWGLVQPRQCSPCTTRSVDRVAPAPPNHPARACVVSDQLHVLAADARCIKAADARCIEAADDRCIKAREEEA</sequence>
<evidence type="ECO:0000313" key="2">
    <source>
        <dbReference type="EMBL" id="CAD8621692.1"/>
    </source>
</evidence>
<proteinExistence type="predicted"/>
<accession>A0A7S0LTB3</accession>
<organism evidence="2">
    <name type="scientific">Coccolithus braarudii</name>
    <dbReference type="NCBI Taxonomy" id="221442"/>
    <lineage>
        <taxon>Eukaryota</taxon>
        <taxon>Haptista</taxon>
        <taxon>Haptophyta</taxon>
        <taxon>Prymnesiophyceae</taxon>
        <taxon>Coccolithales</taxon>
        <taxon>Coccolithaceae</taxon>
        <taxon>Coccolithus</taxon>
    </lineage>
</organism>